<proteinExistence type="predicted"/>
<keyword evidence="4" id="KW-1185">Reference proteome</keyword>
<protein>
    <submittedName>
        <fullName evidence="3">Uncharacterized protein</fullName>
    </submittedName>
</protein>
<accession>A0AB34JHM8</accession>
<evidence type="ECO:0000313" key="3">
    <source>
        <dbReference type="EMBL" id="KAL1520231.1"/>
    </source>
</evidence>
<organism evidence="3 4">
    <name type="scientific">Prymnesium parvum</name>
    <name type="common">Toxic golden alga</name>
    <dbReference type="NCBI Taxonomy" id="97485"/>
    <lineage>
        <taxon>Eukaryota</taxon>
        <taxon>Haptista</taxon>
        <taxon>Haptophyta</taxon>
        <taxon>Prymnesiophyceae</taxon>
        <taxon>Prymnesiales</taxon>
        <taxon>Prymnesiaceae</taxon>
        <taxon>Prymnesium</taxon>
    </lineage>
</organism>
<keyword evidence="2" id="KW-0472">Membrane</keyword>
<gene>
    <name evidence="3" type="ORF">AB1Y20_023701</name>
</gene>
<evidence type="ECO:0000256" key="2">
    <source>
        <dbReference type="SAM" id="Phobius"/>
    </source>
</evidence>
<feature type="region of interest" description="Disordered" evidence="1">
    <location>
        <begin position="1"/>
        <end position="32"/>
    </location>
</feature>
<dbReference type="EMBL" id="JBGBPQ010000009">
    <property type="protein sequence ID" value="KAL1520231.1"/>
    <property type="molecule type" value="Genomic_DNA"/>
</dbReference>
<name>A0AB34JHM8_PRYPA</name>
<reference evidence="3 4" key="1">
    <citation type="journal article" date="2024" name="Science">
        <title>Giant polyketide synthase enzymes in the biosynthesis of giant marine polyether toxins.</title>
        <authorList>
            <person name="Fallon T.R."/>
            <person name="Shende V.V."/>
            <person name="Wierzbicki I.H."/>
            <person name="Pendleton A.L."/>
            <person name="Watervoot N.F."/>
            <person name="Auber R.P."/>
            <person name="Gonzalez D.J."/>
            <person name="Wisecaver J.H."/>
            <person name="Moore B.S."/>
        </authorList>
    </citation>
    <scope>NUCLEOTIDE SEQUENCE [LARGE SCALE GENOMIC DNA]</scope>
    <source>
        <strain evidence="3 4">12B1</strain>
    </source>
</reference>
<dbReference type="Proteomes" id="UP001515480">
    <property type="component" value="Unassembled WGS sequence"/>
</dbReference>
<comment type="caution">
    <text evidence="3">The sequence shown here is derived from an EMBL/GenBank/DDBJ whole genome shotgun (WGS) entry which is preliminary data.</text>
</comment>
<sequence length="87" mass="9648">MVEKTVASADAAPRPGKPRRPPTMPSMIPPAAASAQYRATQSAWPIRALTLVLLGATASLAIQLEQDKKYPWHHGHHLSDWWKDKKL</sequence>
<keyword evidence="2" id="KW-1133">Transmembrane helix</keyword>
<keyword evidence="2" id="KW-0812">Transmembrane</keyword>
<evidence type="ECO:0000256" key="1">
    <source>
        <dbReference type="SAM" id="MobiDB-lite"/>
    </source>
</evidence>
<feature type="transmembrane region" description="Helical" evidence="2">
    <location>
        <begin position="44"/>
        <end position="64"/>
    </location>
</feature>
<dbReference type="AlphaFoldDB" id="A0AB34JHM8"/>
<evidence type="ECO:0000313" key="4">
    <source>
        <dbReference type="Proteomes" id="UP001515480"/>
    </source>
</evidence>